<evidence type="ECO:0000256" key="1">
    <source>
        <dbReference type="ARBA" id="ARBA00004141"/>
    </source>
</evidence>
<accession>A0A1X7UH83</accession>
<gene>
    <name evidence="8" type="primary">105313346</name>
</gene>
<keyword evidence="9" id="KW-1185">Reference proteome</keyword>
<dbReference type="Proteomes" id="UP000007879">
    <property type="component" value="Unassembled WGS sequence"/>
</dbReference>
<dbReference type="KEGG" id="aqu:105313346"/>
<evidence type="ECO:0000313" key="9">
    <source>
        <dbReference type="Proteomes" id="UP000007879"/>
    </source>
</evidence>
<organism evidence="8">
    <name type="scientific">Amphimedon queenslandica</name>
    <name type="common">Sponge</name>
    <dbReference type="NCBI Taxonomy" id="400682"/>
    <lineage>
        <taxon>Eukaryota</taxon>
        <taxon>Metazoa</taxon>
        <taxon>Porifera</taxon>
        <taxon>Demospongiae</taxon>
        <taxon>Heteroscleromorpha</taxon>
        <taxon>Haplosclerida</taxon>
        <taxon>Niphatidae</taxon>
        <taxon>Amphimedon</taxon>
    </lineage>
</organism>
<dbReference type="GO" id="GO:0015144">
    <property type="term" value="F:carbohydrate transmembrane transporter activity"/>
    <property type="evidence" value="ECO:0007669"/>
    <property type="project" value="InterPro"/>
</dbReference>
<dbReference type="GO" id="GO:0016020">
    <property type="term" value="C:membrane"/>
    <property type="evidence" value="ECO:0007669"/>
    <property type="project" value="UniProtKB-SubCell"/>
</dbReference>
<feature type="transmembrane region" description="Helical" evidence="7">
    <location>
        <begin position="286"/>
        <end position="308"/>
    </location>
</feature>
<name>A0A1X7UH83_AMPQE</name>
<feature type="transmembrane region" description="Helical" evidence="7">
    <location>
        <begin position="6"/>
        <end position="23"/>
    </location>
</feature>
<evidence type="ECO:0000256" key="4">
    <source>
        <dbReference type="ARBA" id="ARBA00022989"/>
    </source>
</evidence>
<feature type="transmembrane region" description="Helical" evidence="7">
    <location>
        <begin position="328"/>
        <end position="349"/>
    </location>
</feature>
<dbReference type="AlphaFoldDB" id="A0A1X7UH83"/>
<feature type="transmembrane region" description="Helical" evidence="7">
    <location>
        <begin position="140"/>
        <end position="163"/>
    </location>
</feature>
<keyword evidence="4 7" id="KW-1133">Transmembrane helix</keyword>
<evidence type="ECO:0008006" key="10">
    <source>
        <dbReference type="Google" id="ProtNLM"/>
    </source>
</evidence>
<dbReference type="EnsemblMetazoa" id="Aqu2.1.27324_001">
    <property type="protein sequence ID" value="Aqu2.1.27324_001"/>
    <property type="gene ID" value="Aqu2.1.27324"/>
</dbReference>
<evidence type="ECO:0000256" key="3">
    <source>
        <dbReference type="ARBA" id="ARBA00022692"/>
    </source>
</evidence>
<evidence type="ECO:0000256" key="7">
    <source>
        <dbReference type="SAM" id="Phobius"/>
    </source>
</evidence>
<evidence type="ECO:0000256" key="6">
    <source>
        <dbReference type="SAM" id="MobiDB-lite"/>
    </source>
</evidence>
<dbReference type="InterPro" id="IPR010651">
    <property type="entry name" value="Sugar_transport"/>
</dbReference>
<dbReference type="Pfam" id="PF07857">
    <property type="entry name" value="TMEM144"/>
    <property type="match status" value="1"/>
</dbReference>
<comment type="subcellular location">
    <subcellularLocation>
        <location evidence="1">Membrane</location>
        <topology evidence="1">Multi-pass membrane protein</topology>
    </subcellularLocation>
</comment>
<dbReference type="EnsemblMetazoa" id="XM_011406694.2">
    <property type="protein sequence ID" value="XP_011404996.1"/>
    <property type="gene ID" value="LOC105313346"/>
</dbReference>
<feature type="transmembrane region" description="Helical" evidence="7">
    <location>
        <begin position="77"/>
        <end position="96"/>
    </location>
</feature>
<dbReference type="InParanoid" id="A0A1X7UH83"/>
<dbReference type="eggNOG" id="ENOG502QR0F">
    <property type="taxonomic scope" value="Eukaryota"/>
</dbReference>
<reference evidence="9" key="1">
    <citation type="journal article" date="2010" name="Nature">
        <title>The Amphimedon queenslandica genome and the evolution of animal complexity.</title>
        <authorList>
            <person name="Srivastava M."/>
            <person name="Simakov O."/>
            <person name="Chapman J."/>
            <person name="Fahey B."/>
            <person name="Gauthier M.E."/>
            <person name="Mitros T."/>
            <person name="Richards G.S."/>
            <person name="Conaco C."/>
            <person name="Dacre M."/>
            <person name="Hellsten U."/>
            <person name="Larroux C."/>
            <person name="Putnam N.H."/>
            <person name="Stanke M."/>
            <person name="Adamska M."/>
            <person name="Darling A."/>
            <person name="Degnan S.M."/>
            <person name="Oakley T.H."/>
            <person name="Plachetzki D.C."/>
            <person name="Zhai Y."/>
            <person name="Adamski M."/>
            <person name="Calcino A."/>
            <person name="Cummins S.F."/>
            <person name="Goodstein D.M."/>
            <person name="Harris C."/>
            <person name="Jackson D.J."/>
            <person name="Leys S.P."/>
            <person name="Shu S."/>
            <person name="Woodcroft B.J."/>
            <person name="Vervoort M."/>
            <person name="Kosik K.S."/>
            <person name="Manning G."/>
            <person name="Degnan B.M."/>
            <person name="Rokhsar D.S."/>
        </authorList>
    </citation>
    <scope>NUCLEOTIDE SEQUENCE [LARGE SCALE GENOMIC DNA]</scope>
</reference>
<sequence length="443" mass="48585">MGSLSPIRYLVPLLILCTIVAGYDEANCEKRSNKLYYTSICDLPLGASLDEYDNETTVSLNLTKCDKGAGDQKGSGVFYGIMVSLLAALSFGSMFVPTKRFNTGDGMYFQWMMGIGAWLVGLMINIFILKQPPFFSLSMVSGVLWATGNIFAVPSFSLIGIGIGQTMQGNINMIGGWISGRFILCSHIGNHIANTVGVVLVIIGTILLSLVKSDGKKKSRKQLCSCIKWSGERKPLLQDGGMSYVSGDVNTDKENDVKNEEKGDSAVTQHQENEPNNFLKKYQSKLIGKVIGLSLASFSGLFLAFQFLPVEFLRRCQHEAFSCKELDYAFGLFTGILLTSTFWFVLYCFCLKLKPKINPKLTVPALFSGVLFGIGNAAWLLSNEFVGLPISFPIITAGASMVSCVWGIVVFREITGWKNLGFFLFSFFFILSGIITVGISFRG</sequence>
<evidence type="ECO:0000256" key="5">
    <source>
        <dbReference type="ARBA" id="ARBA00023136"/>
    </source>
</evidence>
<feature type="transmembrane region" description="Helical" evidence="7">
    <location>
        <begin position="108"/>
        <end position="128"/>
    </location>
</feature>
<dbReference type="InterPro" id="IPR012435">
    <property type="entry name" value="TMEM144"/>
</dbReference>
<comment type="similarity">
    <text evidence="2">Belongs to the TMEM144 family.</text>
</comment>
<dbReference type="PANTHER" id="PTHR16119">
    <property type="entry name" value="TRANSMEMBRANE PROTEIN 144"/>
    <property type="match status" value="1"/>
</dbReference>
<feature type="transmembrane region" description="Helical" evidence="7">
    <location>
        <begin position="361"/>
        <end position="382"/>
    </location>
</feature>
<keyword evidence="5 7" id="KW-0472">Membrane</keyword>
<dbReference type="PANTHER" id="PTHR16119:SF17">
    <property type="entry name" value="TRANSMEMBRANE PROTEIN 144"/>
    <property type="match status" value="1"/>
</dbReference>
<protein>
    <recommendedName>
        <fullName evidence="10">Transmembrane protein 144</fullName>
    </recommendedName>
</protein>
<feature type="transmembrane region" description="Helical" evidence="7">
    <location>
        <begin position="422"/>
        <end position="441"/>
    </location>
</feature>
<reference evidence="8" key="2">
    <citation type="submission" date="2017-05" db="UniProtKB">
        <authorList>
            <consortium name="EnsemblMetazoa"/>
        </authorList>
    </citation>
    <scope>IDENTIFICATION</scope>
</reference>
<evidence type="ECO:0000313" key="8">
    <source>
        <dbReference type="EnsemblMetazoa" id="Aqu2.1.27324_001"/>
    </source>
</evidence>
<feature type="region of interest" description="Disordered" evidence="6">
    <location>
        <begin position="248"/>
        <end position="272"/>
    </location>
</feature>
<proteinExistence type="inferred from homology"/>
<feature type="transmembrane region" description="Helical" evidence="7">
    <location>
        <begin position="388"/>
        <end position="410"/>
    </location>
</feature>
<feature type="compositionally biased region" description="Basic and acidic residues" evidence="6">
    <location>
        <begin position="250"/>
        <end position="264"/>
    </location>
</feature>
<dbReference type="OrthoDB" id="426527at2759"/>
<evidence type="ECO:0000256" key="2">
    <source>
        <dbReference type="ARBA" id="ARBA00005731"/>
    </source>
</evidence>
<feature type="transmembrane region" description="Helical" evidence="7">
    <location>
        <begin position="192"/>
        <end position="211"/>
    </location>
</feature>
<keyword evidence="3 7" id="KW-0812">Transmembrane</keyword>